<name>Q0R4P4_STRAT</name>
<feature type="region of interest" description="Disordered" evidence="1">
    <location>
        <begin position="98"/>
        <end position="137"/>
    </location>
</feature>
<evidence type="ECO:0000313" key="2">
    <source>
        <dbReference type="EMBL" id="AAZ77677.1"/>
    </source>
</evidence>
<dbReference type="EMBL" id="DQ116941">
    <property type="protein sequence ID" value="AAZ77677.1"/>
    <property type="molecule type" value="Genomic_DNA"/>
</dbReference>
<feature type="compositionally biased region" description="Polar residues" evidence="1">
    <location>
        <begin position="39"/>
        <end position="48"/>
    </location>
</feature>
<feature type="compositionally biased region" description="Pro residues" evidence="1">
    <location>
        <begin position="126"/>
        <end position="137"/>
    </location>
</feature>
<accession>Q0R4P4</accession>
<proteinExistence type="predicted"/>
<protein>
    <submittedName>
        <fullName evidence="2">ChlH</fullName>
    </submittedName>
</protein>
<sequence>MLSRPFVGGSVWPAPDDGRSTAPWARQVPGSPDGHRQTESAVGASSPTGIGGESSGQDGRRPAERGFGLGRTMVEWCPGRAAPLASISSGRPADRKICATVPVPPASGHHSAPGHCERAGDGPSPVLRPPSPVLRPP</sequence>
<feature type="region of interest" description="Disordered" evidence="1">
    <location>
        <begin position="1"/>
        <end position="67"/>
    </location>
</feature>
<evidence type="ECO:0000256" key="1">
    <source>
        <dbReference type="SAM" id="MobiDB-lite"/>
    </source>
</evidence>
<reference evidence="2" key="2">
    <citation type="submission" date="2006-08" db="EMBL/GenBank/DDBJ databases">
        <authorList>
            <person name="Jia X.-Y."/>
            <person name="Zhao Q.-F."/>
            <person name="Tian Z.-H."/>
            <person name="Tang G.-L."/>
            <person name="Liu W."/>
        </authorList>
    </citation>
    <scope>NUCLEOTIDE SEQUENCE</scope>
</reference>
<dbReference type="AlphaFoldDB" id="Q0R4P4"/>
<organism evidence="2">
    <name type="scientific">Streptomyces antibioticus</name>
    <dbReference type="NCBI Taxonomy" id="1890"/>
    <lineage>
        <taxon>Bacteria</taxon>
        <taxon>Bacillati</taxon>
        <taxon>Actinomycetota</taxon>
        <taxon>Actinomycetes</taxon>
        <taxon>Kitasatosporales</taxon>
        <taxon>Streptomycetaceae</taxon>
        <taxon>Streptomyces</taxon>
    </lineage>
</organism>
<reference evidence="2" key="1">
    <citation type="journal article" date="2006" name="Chem. Biol.">
        <title>Genetic characterization of the chlorothricin gene cluster as a model for spirotetronate antibiotic biosynthesis.</title>
        <authorList>
            <person name="Jia X.Y."/>
            <person name="Tian Z.H."/>
            <person name="Shao L."/>
            <person name="Qu X.D."/>
            <person name="Zhao Q.F."/>
            <person name="Tang J."/>
            <person name="Tang G.L."/>
            <person name="Liu W."/>
        </authorList>
    </citation>
    <scope>NUCLEOTIDE SEQUENCE</scope>
</reference>